<dbReference type="Proteomes" id="UP001311232">
    <property type="component" value="Unassembled WGS sequence"/>
</dbReference>
<evidence type="ECO:0000256" key="1">
    <source>
        <dbReference type="SAM" id="Coils"/>
    </source>
</evidence>
<keyword evidence="1" id="KW-0175">Coiled coil</keyword>
<accession>A0AAV9SM91</accession>
<proteinExistence type="predicted"/>
<sequence length="124" mass="13815">MDSSELESLKLEAGSALCSLTKGGLIEREELCELEDQGMAELLALKDKITELQQLPESRAAKQTNFVQEESTKEQLRKEITALQIALELSLKEKHNKVMKHRKSNSDGNPMNNKTPSIAFRCAG</sequence>
<comment type="caution">
    <text evidence="3">The sequence shown here is derived from an EMBL/GenBank/DDBJ whole genome shotgun (WGS) entry which is preliminary data.</text>
</comment>
<feature type="compositionally biased region" description="Polar residues" evidence="2">
    <location>
        <begin position="106"/>
        <end position="116"/>
    </location>
</feature>
<dbReference type="EMBL" id="JAHHUM010000290">
    <property type="protein sequence ID" value="KAK5621969.1"/>
    <property type="molecule type" value="Genomic_DNA"/>
</dbReference>
<evidence type="ECO:0000313" key="3">
    <source>
        <dbReference type="EMBL" id="KAK5621969.1"/>
    </source>
</evidence>
<organism evidence="3 4">
    <name type="scientific">Crenichthys baileyi</name>
    <name type="common">White River springfish</name>
    <dbReference type="NCBI Taxonomy" id="28760"/>
    <lineage>
        <taxon>Eukaryota</taxon>
        <taxon>Metazoa</taxon>
        <taxon>Chordata</taxon>
        <taxon>Craniata</taxon>
        <taxon>Vertebrata</taxon>
        <taxon>Euteleostomi</taxon>
        <taxon>Actinopterygii</taxon>
        <taxon>Neopterygii</taxon>
        <taxon>Teleostei</taxon>
        <taxon>Neoteleostei</taxon>
        <taxon>Acanthomorphata</taxon>
        <taxon>Ovalentaria</taxon>
        <taxon>Atherinomorphae</taxon>
        <taxon>Cyprinodontiformes</taxon>
        <taxon>Goodeidae</taxon>
        <taxon>Crenichthys</taxon>
    </lineage>
</organism>
<keyword evidence="4" id="KW-1185">Reference proteome</keyword>
<dbReference type="AlphaFoldDB" id="A0AAV9SM91"/>
<feature type="region of interest" description="Disordered" evidence="2">
    <location>
        <begin position="96"/>
        <end position="124"/>
    </location>
</feature>
<evidence type="ECO:0000313" key="4">
    <source>
        <dbReference type="Proteomes" id="UP001311232"/>
    </source>
</evidence>
<evidence type="ECO:0000256" key="2">
    <source>
        <dbReference type="SAM" id="MobiDB-lite"/>
    </source>
</evidence>
<name>A0AAV9SM91_9TELE</name>
<feature type="non-terminal residue" evidence="3">
    <location>
        <position position="124"/>
    </location>
</feature>
<protein>
    <submittedName>
        <fullName evidence="3">Uncharacterized protein</fullName>
    </submittedName>
</protein>
<gene>
    <name evidence="3" type="ORF">CRENBAI_009229</name>
</gene>
<reference evidence="3 4" key="1">
    <citation type="submission" date="2021-06" db="EMBL/GenBank/DDBJ databases">
        <authorList>
            <person name="Palmer J.M."/>
        </authorList>
    </citation>
    <scope>NUCLEOTIDE SEQUENCE [LARGE SCALE GENOMIC DNA]</scope>
    <source>
        <strain evidence="3 4">MEX-2019</strain>
        <tissue evidence="3">Muscle</tissue>
    </source>
</reference>
<feature type="coiled-coil region" evidence="1">
    <location>
        <begin position="66"/>
        <end position="93"/>
    </location>
</feature>